<evidence type="ECO:0000313" key="1">
    <source>
        <dbReference type="EMBL" id="KAI3804416.1"/>
    </source>
</evidence>
<evidence type="ECO:0000313" key="2">
    <source>
        <dbReference type="Proteomes" id="UP001056120"/>
    </source>
</evidence>
<dbReference type="EMBL" id="CM042026">
    <property type="protein sequence ID" value="KAI3804416.1"/>
    <property type="molecule type" value="Genomic_DNA"/>
</dbReference>
<accession>A0ACB9IA96</accession>
<proteinExistence type="predicted"/>
<reference evidence="1 2" key="2">
    <citation type="journal article" date="2022" name="Mol. Ecol. Resour.">
        <title>The genomes of chicory, endive, great burdock and yacon provide insights into Asteraceae paleo-polyploidization history and plant inulin production.</title>
        <authorList>
            <person name="Fan W."/>
            <person name="Wang S."/>
            <person name="Wang H."/>
            <person name="Wang A."/>
            <person name="Jiang F."/>
            <person name="Liu H."/>
            <person name="Zhao H."/>
            <person name="Xu D."/>
            <person name="Zhang Y."/>
        </authorList>
    </citation>
    <scope>NUCLEOTIDE SEQUENCE [LARGE SCALE GENOMIC DNA]</scope>
    <source>
        <strain evidence="2">cv. Yunnan</strain>
        <tissue evidence="1">Leaves</tissue>
    </source>
</reference>
<organism evidence="1 2">
    <name type="scientific">Smallanthus sonchifolius</name>
    <dbReference type="NCBI Taxonomy" id="185202"/>
    <lineage>
        <taxon>Eukaryota</taxon>
        <taxon>Viridiplantae</taxon>
        <taxon>Streptophyta</taxon>
        <taxon>Embryophyta</taxon>
        <taxon>Tracheophyta</taxon>
        <taxon>Spermatophyta</taxon>
        <taxon>Magnoliopsida</taxon>
        <taxon>eudicotyledons</taxon>
        <taxon>Gunneridae</taxon>
        <taxon>Pentapetalae</taxon>
        <taxon>asterids</taxon>
        <taxon>campanulids</taxon>
        <taxon>Asterales</taxon>
        <taxon>Asteraceae</taxon>
        <taxon>Asteroideae</taxon>
        <taxon>Heliantheae alliance</taxon>
        <taxon>Millerieae</taxon>
        <taxon>Smallanthus</taxon>
    </lineage>
</organism>
<keyword evidence="2" id="KW-1185">Reference proteome</keyword>
<reference evidence="2" key="1">
    <citation type="journal article" date="2022" name="Mol. Ecol. Resour.">
        <title>The genomes of chicory, endive, great burdock and yacon provide insights into Asteraceae palaeo-polyploidization history and plant inulin production.</title>
        <authorList>
            <person name="Fan W."/>
            <person name="Wang S."/>
            <person name="Wang H."/>
            <person name="Wang A."/>
            <person name="Jiang F."/>
            <person name="Liu H."/>
            <person name="Zhao H."/>
            <person name="Xu D."/>
            <person name="Zhang Y."/>
        </authorList>
    </citation>
    <scope>NUCLEOTIDE SEQUENCE [LARGE SCALE GENOMIC DNA]</scope>
    <source>
        <strain evidence="2">cv. Yunnan</strain>
    </source>
</reference>
<sequence length="173" mass="18949">MKLAGLEPNEFTWNALITGQQIVEAVGLFRDMLVAGVKPNPVTITGLLPAFGSMGSNIASWNAMIECYGKHGMVDSAIELLDKMEEENIQPNQVTLTCVLASCNHGGMVNKGLTLFKSMRESQRVEIRHEHYACVIDILCCSGEMEEANDLIQELRTEVTDLMIGAFLNGCVV</sequence>
<dbReference type="Proteomes" id="UP001056120">
    <property type="component" value="Linkage Group LG09"/>
</dbReference>
<name>A0ACB9IA96_9ASTR</name>
<comment type="caution">
    <text evidence="1">The sequence shown here is derived from an EMBL/GenBank/DDBJ whole genome shotgun (WGS) entry which is preliminary data.</text>
</comment>
<protein>
    <submittedName>
        <fullName evidence="1">Uncharacterized protein</fullName>
    </submittedName>
</protein>
<gene>
    <name evidence="1" type="ORF">L1987_25934</name>
</gene>